<proteinExistence type="predicted"/>
<gene>
    <name evidence="2" type="ORF">BGZ65_008278</name>
</gene>
<dbReference type="Pfam" id="PF08634">
    <property type="entry name" value="Pet127"/>
    <property type="match status" value="1"/>
</dbReference>
<dbReference type="InterPro" id="IPR013943">
    <property type="entry name" value="Pet127"/>
</dbReference>
<feature type="region of interest" description="Disordered" evidence="1">
    <location>
        <begin position="686"/>
        <end position="748"/>
    </location>
</feature>
<dbReference type="Proteomes" id="UP000749646">
    <property type="component" value="Unassembled WGS sequence"/>
</dbReference>
<feature type="region of interest" description="Disordered" evidence="1">
    <location>
        <begin position="175"/>
        <end position="196"/>
    </location>
</feature>
<feature type="region of interest" description="Disordered" evidence="1">
    <location>
        <begin position="68"/>
        <end position="123"/>
    </location>
</feature>
<name>A0A9P6INX6_9FUNG</name>
<dbReference type="PANTHER" id="PTHR31014">
    <property type="entry name" value="MITOCHONDRIAL TRANSLATION SYSTEM COMPONENT PET127-RELATED"/>
    <property type="match status" value="1"/>
</dbReference>
<dbReference type="EMBL" id="JAAAHW010009371">
    <property type="protein sequence ID" value="KAF9942192.1"/>
    <property type="molecule type" value="Genomic_DNA"/>
</dbReference>
<dbReference type="OrthoDB" id="10249045at2759"/>
<feature type="region of interest" description="Disordered" evidence="1">
    <location>
        <begin position="1073"/>
        <end position="1099"/>
    </location>
</feature>
<evidence type="ECO:0000256" key="1">
    <source>
        <dbReference type="SAM" id="MobiDB-lite"/>
    </source>
</evidence>
<feature type="compositionally biased region" description="Low complexity" evidence="1">
    <location>
        <begin position="686"/>
        <end position="700"/>
    </location>
</feature>
<dbReference type="GO" id="GO:0000964">
    <property type="term" value="P:mitochondrial RNA 5'-end processing"/>
    <property type="evidence" value="ECO:0007669"/>
    <property type="project" value="TreeGrafter"/>
</dbReference>
<feature type="compositionally biased region" description="Polar residues" evidence="1">
    <location>
        <begin position="1087"/>
        <end position="1099"/>
    </location>
</feature>
<comment type="caution">
    <text evidence="2">The sequence shown here is derived from an EMBL/GenBank/DDBJ whole genome shotgun (WGS) entry which is preliminary data.</text>
</comment>
<dbReference type="GO" id="GO:0005740">
    <property type="term" value="C:mitochondrial envelope"/>
    <property type="evidence" value="ECO:0007669"/>
    <property type="project" value="TreeGrafter"/>
</dbReference>
<dbReference type="PANTHER" id="PTHR31014:SF0">
    <property type="entry name" value="MITOCHONDRIAL TRANSLATION SYSTEM COMPONENT PET127-RELATED"/>
    <property type="match status" value="1"/>
</dbReference>
<sequence length="1099" mass="124167">MSGAIGILRVAGPRVYLVSVAGTVAERLSYRAFVPCSHVLRPAVLGRQRSLTPIRSISTSPISLKRRFAIGSTKKAPRDASPLETEKRRKRVSKTDAAELPPHEGTSKPSLTPVGRPTYVTAPSISGKEMVKAIESSLQGSTMKATSASGSTLGNDPFANALDPFSNQLEKAIEAGSRARNVQRDRRGSSTSGETVFPDVHTQHLVGDAKWESVTAKEVEIKNITPSDRPKVATLEHGLDRVLFNPGVHWLQDSRSLVYNFDPYLRSICAPEDFDYNALPAYRTSSMDPALFNITHAHHGRYMGSTSSMTLALSQFYYLISGWKPLKTNHLSEAFTSQPKGFTRLSRAPAGIELVYKGNGIYAIDADKTFDTSTVLMQLGKSMEKMLTATPREFSRFTKAHSWQVTKEERERPEAFNYITVDNFVLRSQLDCEDPRLPGKTFDLKTRAAVAIRLDVHNYELNQGYQLRKAHGYLESFEREYYDMMRSAFLKYSLQVRIGQMDGIFVAFHNTARIFGFQYISLDEMDSRLFGTSTMGEECFRNQLRLLSRTLDGITAKYPEQDLKITLDTDETTQSMNVWVETMPLGAATSARGRDVKVVFDEDGAPEMQPGAELSLWQIVCFSNINKVPTVGPFELSEKGTDDWELRYKIGELKKPHMMSEYHQMRVTQAEILSHNEEEAVIAAAATTTASASASTPTAPKGSENNDQKKKSEIQTVSRATSRRDALRNTLRRISEQGKVKQEDEERRQADKEFLVWEPKGYTKIVESSETVNVVQPAQEDAVVSESIATRMVRRLKEYEFNPVASLRGSSYPEMAIGQIRLGPDGEIQEGPNVPSIYYRRAYDNKAFKLSLNDLSIIQKSLSSPLSNPTESARMEDLKETHDWLVKSLNRFDHVRFKMLEVPVREYDYNTMDREHLMRIARLMDQSEEVYAPDVTDETLRKKLHADTARFRCKLHLEYFHNWLHKVVALRDNAKPFRTMNDYLAVNDSRALIRAANGVNIFERMVRNIELAQGLDKPSAAKKALLNQVFYSEQFFSDEELKEMGFYPRIFDPAVIKNTRDILKGVGRKFRHEDHPSRSTVEDQDLSNKQAALSLPSSS</sequence>
<accession>A0A9P6INX6</accession>
<organism evidence="2 3">
    <name type="scientific">Modicella reniformis</name>
    <dbReference type="NCBI Taxonomy" id="1440133"/>
    <lineage>
        <taxon>Eukaryota</taxon>
        <taxon>Fungi</taxon>
        <taxon>Fungi incertae sedis</taxon>
        <taxon>Mucoromycota</taxon>
        <taxon>Mortierellomycotina</taxon>
        <taxon>Mortierellomycetes</taxon>
        <taxon>Mortierellales</taxon>
        <taxon>Mortierellaceae</taxon>
        <taxon>Modicella</taxon>
    </lineage>
</organism>
<protein>
    <recommendedName>
        <fullName evidence="4">Pet127-domain-containing protein</fullName>
    </recommendedName>
</protein>
<feature type="compositionally biased region" description="Basic and acidic residues" evidence="1">
    <location>
        <begin position="93"/>
        <end position="106"/>
    </location>
</feature>
<evidence type="ECO:0008006" key="4">
    <source>
        <dbReference type="Google" id="ProtNLM"/>
    </source>
</evidence>
<feature type="compositionally biased region" description="Basic and acidic residues" evidence="1">
    <location>
        <begin position="722"/>
        <end position="748"/>
    </location>
</feature>
<evidence type="ECO:0000313" key="3">
    <source>
        <dbReference type="Proteomes" id="UP000749646"/>
    </source>
</evidence>
<reference evidence="2" key="1">
    <citation type="journal article" date="2020" name="Fungal Divers.">
        <title>Resolving the Mortierellaceae phylogeny through synthesis of multi-gene phylogenetics and phylogenomics.</title>
        <authorList>
            <person name="Vandepol N."/>
            <person name="Liber J."/>
            <person name="Desiro A."/>
            <person name="Na H."/>
            <person name="Kennedy M."/>
            <person name="Barry K."/>
            <person name="Grigoriev I.V."/>
            <person name="Miller A.N."/>
            <person name="O'Donnell K."/>
            <person name="Stajich J.E."/>
            <person name="Bonito G."/>
        </authorList>
    </citation>
    <scope>NUCLEOTIDE SEQUENCE</scope>
    <source>
        <strain evidence="2">MES-2147</strain>
    </source>
</reference>
<evidence type="ECO:0000313" key="2">
    <source>
        <dbReference type="EMBL" id="KAF9942192.1"/>
    </source>
</evidence>
<feature type="compositionally biased region" description="Basic and acidic residues" evidence="1">
    <location>
        <begin position="704"/>
        <end position="713"/>
    </location>
</feature>
<dbReference type="AlphaFoldDB" id="A0A9P6INX6"/>
<keyword evidence="3" id="KW-1185">Reference proteome</keyword>